<proteinExistence type="predicted"/>
<accession>A0A0F9SSB5</accession>
<name>A0A0F9SSB5_9ZZZZ</name>
<protein>
    <submittedName>
        <fullName evidence="1">Uncharacterized protein</fullName>
    </submittedName>
</protein>
<dbReference type="AlphaFoldDB" id="A0A0F9SSB5"/>
<gene>
    <name evidence="1" type="ORF">LCGC14_0817480</name>
</gene>
<comment type="caution">
    <text evidence="1">The sequence shown here is derived from an EMBL/GenBank/DDBJ whole genome shotgun (WGS) entry which is preliminary data.</text>
</comment>
<reference evidence="1" key="1">
    <citation type="journal article" date="2015" name="Nature">
        <title>Complex archaea that bridge the gap between prokaryotes and eukaryotes.</title>
        <authorList>
            <person name="Spang A."/>
            <person name="Saw J.H."/>
            <person name="Jorgensen S.L."/>
            <person name="Zaremba-Niedzwiedzka K."/>
            <person name="Martijn J."/>
            <person name="Lind A.E."/>
            <person name="van Eijk R."/>
            <person name="Schleper C."/>
            <person name="Guy L."/>
            <person name="Ettema T.J."/>
        </authorList>
    </citation>
    <scope>NUCLEOTIDE SEQUENCE</scope>
</reference>
<sequence length="85" mass="9860">MSKKRECAWCGAGEPDISYGNPHWYPNRRGEWFCNPSHRGSSNRALKRFIDRVERVDTQATSGGLIISFPRRCKVLRYRTTGRSK</sequence>
<organism evidence="1">
    <name type="scientific">marine sediment metagenome</name>
    <dbReference type="NCBI Taxonomy" id="412755"/>
    <lineage>
        <taxon>unclassified sequences</taxon>
        <taxon>metagenomes</taxon>
        <taxon>ecological metagenomes</taxon>
    </lineage>
</organism>
<dbReference type="EMBL" id="LAZR01002278">
    <property type="protein sequence ID" value="KKN32093.1"/>
    <property type="molecule type" value="Genomic_DNA"/>
</dbReference>
<evidence type="ECO:0000313" key="1">
    <source>
        <dbReference type="EMBL" id="KKN32093.1"/>
    </source>
</evidence>